<keyword evidence="2" id="KW-1185">Reference proteome</keyword>
<dbReference type="EMBL" id="JAFHLB010000019">
    <property type="protein sequence ID" value="MBN3578882.1"/>
    <property type="molecule type" value="Genomic_DNA"/>
</dbReference>
<reference evidence="1 2" key="1">
    <citation type="submission" date="2021-02" db="EMBL/GenBank/DDBJ databases">
        <title>Draft Genome Sequences of 5 Vibrio neptunius Strains Isolated From of Bivalve Hatcheries.</title>
        <authorList>
            <person name="Galvis F."/>
            <person name="Barja J.L."/>
            <person name="Lemos M.L."/>
            <person name="Balado M."/>
        </authorList>
    </citation>
    <scope>NUCLEOTIDE SEQUENCE [LARGE SCALE GENOMIC DNA]</scope>
    <source>
        <strain evidence="1 2">PP-145.98</strain>
    </source>
</reference>
<name>A0ABS3A305_9VIBR</name>
<protein>
    <submittedName>
        <fullName evidence="1">Uncharacterized protein</fullName>
    </submittedName>
</protein>
<sequence>MRNSLDADLIFQELEPKLKVLIDKYESEIIYALVISEGVVYINTEVGLNKTLNEYIEWWDLENKHLNSWEELEQYEEDKLETWSDLDGVVGWRIQKKVKDNESELTDTHKVELLKLINADRQKKRLEDTYRSEETREQVRKNIGDWSNQYSIALYGMSGYDEAAYCEHYELGDEDQKVSEYGVAMQALLKLIISSDLFKLVNLAPDFYHRTQEHSY</sequence>
<proteinExistence type="predicted"/>
<evidence type="ECO:0000313" key="1">
    <source>
        <dbReference type="EMBL" id="MBN3578882.1"/>
    </source>
</evidence>
<evidence type="ECO:0000313" key="2">
    <source>
        <dbReference type="Proteomes" id="UP000779070"/>
    </source>
</evidence>
<accession>A0ABS3A305</accession>
<dbReference type="Proteomes" id="UP000779070">
    <property type="component" value="Unassembled WGS sequence"/>
</dbReference>
<comment type="caution">
    <text evidence="1">The sequence shown here is derived from an EMBL/GenBank/DDBJ whole genome shotgun (WGS) entry which is preliminary data.</text>
</comment>
<organism evidence="1 2">
    <name type="scientific">Vibrio neptunius</name>
    <dbReference type="NCBI Taxonomy" id="170651"/>
    <lineage>
        <taxon>Bacteria</taxon>
        <taxon>Pseudomonadati</taxon>
        <taxon>Pseudomonadota</taxon>
        <taxon>Gammaproteobacteria</taxon>
        <taxon>Vibrionales</taxon>
        <taxon>Vibrionaceae</taxon>
        <taxon>Vibrio</taxon>
    </lineage>
</organism>
<gene>
    <name evidence="1" type="ORF">JYA62_14525</name>
</gene>
<dbReference type="RefSeq" id="WP_206370973.1">
    <property type="nucleotide sequence ID" value="NZ_CAWPTM010000089.1"/>
</dbReference>